<dbReference type="Gene3D" id="2.60.120.260">
    <property type="entry name" value="Galactose-binding domain-like"/>
    <property type="match status" value="3"/>
</dbReference>
<sequence>MNITNGNRLLKLALAAFMILSVYSFSSQETKAYYSEPAYPHETVNELVNPGFETGGGGAAASWFSWGGGYAVDTATSRTGSRSVACELTGSGECGIYQYVELNRTDTKPLKIGGWSKADGVEGTASTNYSLWVDLTYSDNTHLYGEAQAFQAGTHSWEYVEMVIDPEKPVKSLTIYGLLRDKAGKVWFDDFTVEEFPAGLLGNNGFETVAASEFGGWGAWQNGYSVASGEGRGGSQAVKAVNASGSGQYGVYQTTVLNRTVTRPLLLRGWSKAEAVSGASGASYSLYADLTYTDNTHDWGLHVPFDTGTHDWQNKQLYILPIKPVQSITVYALFNDRQGTVWFDNVSLEELPDSSGEGIAMLRRELGTSGAEKLANGSLTDVAGSTISGWGSFGNGYTIEGSGGRNGTRGVKMAHSSETDASGIYQTIHLNQASPKLIAVSGWSKSLNVSGDVDRGYSLYMDVFFADGTSQFAQTAPFSTGTHDWQYRELYYLPQKPVQTISVYGIFRDGHTGEVWFDDFSVREVNDGSAYFEDAVVTPLPWSAGAAFTTLQTQNGLQLTLGDRGIASLKLGSTELAAPGVPSGFLVRDYAGDSDVYGFDRITGSTSSRYKGLADDLDLEVQADFETVPGGIKVEGRLTDLRSSDRAVTLTYALPVDADGWKWGDYVRGEREIATGQTGNVYTNSQVPDFETGPLSIYPMSAIYDPVTGNGLSLAVDYNRPTHYRLDYNGSTKQLLITFELGLSPDTANFPSSADFGFAIYGFDGNQGFRGSVDKYMELFPEFYEVRIPEQGIWMPFASISDIPDNEDFGFRFKEGDDDPVDTAYANANDILVFHYQELSSWWQSIDPLLPKTAATATNSRDASAALGEEKAKMAQAAGMLNPIGNPYLQWLDTPWNVGALWMINANPDLPGETNGYKLYFGADKMDARYNTSGPKPDGEYLDTLDGWPYTINYDRNHFAYAIAPLVFSKVTKQPAVHRAFSSWEATTRIANELHGDGRYLMANGTPHSYSMYMPWLDAMGNERNWLGPNDSFNPDSDETLSKYRTLSGAKPYLMLQNTDFTKFGNAYMERYMKKLLFYGIFPSAFSATADNATNYWKNSAFYDRDRSLFIKYVPLVKKVAEAGWRPVTFATSDSQSVAIERYGEGETVYLTLMNQESVAVQANVTLDLAGMGLGTQIDAEELIENTTVGVTNGQFSVSLQPEEVKVVKLTSVL</sequence>
<dbReference type="Proteomes" id="UP000256977">
    <property type="component" value="Unassembled WGS sequence"/>
</dbReference>
<feature type="signal peptide" evidence="1">
    <location>
        <begin position="1"/>
        <end position="26"/>
    </location>
</feature>
<comment type="caution">
    <text evidence="2">The sequence shown here is derived from an EMBL/GenBank/DDBJ whole genome shotgun (WGS) entry which is preliminary data.</text>
</comment>
<gene>
    <name evidence="2" type="ORF">DFP98_13952</name>
</gene>
<evidence type="ECO:0008006" key="4">
    <source>
        <dbReference type="Google" id="ProtNLM"/>
    </source>
</evidence>
<accession>A0A3D9I415</accession>
<evidence type="ECO:0000313" key="2">
    <source>
        <dbReference type="EMBL" id="RED56494.1"/>
    </source>
</evidence>
<keyword evidence="3" id="KW-1185">Reference proteome</keyword>
<name>A0A3D9I415_9BACL</name>
<dbReference type="InterPro" id="IPR013780">
    <property type="entry name" value="Glyco_hydro_b"/>
</dbReference>
<evidence type="ECO:0000313" key="3">
    <source>
        <dbReference type="Proteomes" id="UP000256977"/>
    </source>
</evidence>
<evidence type="ECO:0000256" key="1">
    <source>
        <dbReference type="SAM" id="SignalP"/>
    </source>
</evidence>
<feature type="chain" id="PRO_5038611446" description="Carbohydrate binding protein" evidence="1">
    <location>
        <begin position="27"/>
        <end position="1214"/>
    </location>
</feature>
<dbReference type="OrthoDB" id="1432909at2"/>
<organism evidence="2 3">
    <name type="scientific">Cohnella phaseoli</name>
    <dbReference type="NCBI Taxonomy" id="456490"/>
    <lineage>
        <taxon>Bacteria</taxon>
        <taxon>Bacillati</taxon>
        <taxon>Bacillota</taxon>
        <taxon>Bacilli</taxon>
        <taxon>Bacillales</taxon>
        <taxon>Paenibacillaceae</taxon>
        <taxon>Cohnella</taxon>
    </lineage>
</organism>
<protein>
    <recommendedName>
        <fullName evidence="4">Carbohydrate binding protein</fullName>
    </recommendedName>
</protein>
<dbReference type="EMBL" id="QRDZ01000039">
    <property type="protein sequence ID" value="RED56494.1"/>
    <property type="molecule type" value="Genomic_DNA"/>
</dbReference>
<proteinExistence type="predicted"/>
<keyword evidence="1" id="KW-0732">Signal</keyword>
<dbReference type="AlphaFoldDB" id="A0A3D9I415"/>
<reference evidence="2 3" key="1">
    <citation type="submission" date="2018-07" db="EMBL/GenBank/DDBJ databases">
        <title>Genomic Encyclopedia of Type Strains, Phase III (KMG-III): the genomes of soil and plant-associated and newly described type strains.</title>
        <authorList>
            <person name="Whitman W."/>
        </authorList>
    </citation>
    <scope>NUCLEOTIDE SEQUENCE [LARGE SCALE GENOMIC DNA]</scope>
    <source>
        <strain evidence="2 3">CECT 7287</strain>
    </source>
</reference>
<dbReference type="RefSeq" id="WP_116064926.1">
    <property type="nucleotide sequence ID" value="NZ_QRDZ01000039.1"/>
</dbReference>
<dbReference type="Gene3D" id="2.60.40.1180">
    <property type="entry name" value="Golgi alpha-mannosidase II"/>
    <property type="match status" value="1"/>
</dbReference>